<dbReference type="AlphaFoldDB" id="A0A4E0RUH7"/>
<evidence type="ECO:0000313" key="2">
    <source>
        <dbReference type="EMBL" id="TGO03764.1"/>
    </source>
</evidence>
<organism evidence="2 3">
    <name type="scientific">Candidatus Thiomargarita nelsonii</name>
    <dbReference type="NCBI Taxonomy" id="1003181"/>
    <lineage>
        <taxon>Bacteria</taxon>
        <taxon>Pseudomonadati</taxon>
        <taxon>Pseudomonadota</taxon>
        <taxon>Gammaproteobacteria</taxon>
        <taxon>Thiotrichales</taxon>
        <taxon>Thiotrichaceae</taxon>
        <taxon>Thiomargarita</taxon>
    </lineage>
</organism>
<reference evidence="2 3" key="1">
    <citation type="journal article" date="2016" name="Front. Microbiol.">
        <title>Single-Cell (Meta-)Genomics of a Dimorphic Candidatus Thiomargarita nelsonii Reveals Genomic Plasticity.</title>
        <authorList>
            <person name="Flood B.E."/>
            <person name="Fliss P."/>
            <person name="Jones D.S."/>
            <person name="Dick G.J."/>
            <person name="Jain S."/>
            <person name="Kaster A.K."/>
            <person name="Winkel M."/>
            <person name="Mussmann M."/>
            <person name="Bailey J."/>
        </authorList>
    </citation>
    <scope>NUCLEOTIDE SEQUENCE [LARGE SCALE GENOMIC DNA]</scope>
    <source>
        <strain evidence="2">Hydrate Ridge</strain>
    </source>
</reference>
<dbReference type="Proteomes" id="UP000030428">
    <property type="component" value="Unassembled WGS sequence"/>
</dbReference>
<dbReference type="EMBL" id="JSZA02000001">
    <property type="protein sequence ID" value="TGO03764.1"/>
    <property type="molecule type" value="Genomic_DNA"/>
</dbReference>
<gene>
    <name evidence="2" type="ORF">PN36_00470</name>
</gene>
<evidence type="ECO:0000259" key="1">
    <source>
        <dbReference type="Pfam" id="PF10543"/>
    </source>
</evidence>
<keyword evidence="3" id="KW-1185">Reference proteome</keyword>
<sequence>MSNNTQVAPKTQQSGQVVAISGNDITRIVYKEQPVLTFRMIDELHQRPERTAQSRFSENKSRFIENEDYYVVEYSKKHVLRVFGIDVPPRGLIVLTQTGYAMLAKIFTDDLAWQIQRELVNKYFAPPLQSQMLEYARINKELMALFGIDGNMQTLALNNAMQKEFGVNLLETWDLNGLKSEQQQQTLTVSDIAKQLGIGTRKINPVLIEAGLQTSHRDHKDRLYYELTDKGLEYAIYLDTGKKHSDGTPIRQIKWYDSVVEVLKRYLQLPRGCF</sequence>
<protein>
    <recommendedName>
        <fullName evidence="1">KilA-N DNA-binding domain-containing protein</fullName>
    </recommendedName>
</protein>
<comment type="caution">
    <text evidence="2">The sequence shown here is derived from an EMBL/GenBank/DDBJ whole genome shotgun (WGS) entry which is preliminary data.</text>
</comment>
<dbReference type="Pfam" id="PF10543">
    <property type="entry name" value="ORF6N"/>
    <property type="match status" value="1"/>
</dbReference>
<dbReference type="InterPro" id="IPR018873">
    <property type="entry name" value="KilA-N_DNA-bd_domain"/>
</dbReference>
<feature type="domain" description="KilA-N DNA-binding" evidence="1">
    <location>
        <begin position="28"/>
        <end position="106"/>
    </location>
</feature>
<name>A0A4E0RUH7_9GAMM</name>
<accession>A0A4E0RUH7</accession>
<proteinExistence type="predicted"/>
<evidence type="ECO:0000313" key="3">
    <source>
        <dbReference type="Proteomes" id="UP000030428"/>
    </source>
</evidence>